<reference evidence="2 3" key="1">
    <citation type="submission" date="2015-11" db="EMBL/GenBank/DDBJ databases">
        <title>Solirubrum puertoriconensis gen. nov. an environmental bacteria isolated in Puerto Rico.</title>
        <authorList>
            <person name="Cuebas-Irizarry M.F."/>
            <person name="Montalvo-Rodriguez R."/>
        </authorList>
    </citation>
    <scope>NUCLEOTIDE SEQUENCE [LARGE SCALE GENOMIC DNA]</scope>
    <source>
        <strain evidence="2 3">MC1A</strain>
    </source>
</reference>
<organism evidence="2 3">
    <name type="scientific">Solirubrum puertoriconensis</name>
    <dbReference type="NCBI Taxonomy" id="1751427"/>
    <lineage>
        <taxon>Bacteria</taxon>
        <taxon>Pseudomonadati</taxon>
        <taxon>Bacteroidota</taxon>
        <taxon>Cytophagia</taxon>
        <taxon>Cytophagales</taxon>
    </lineage>
</organism>
<dbReference type="OrthoDB" id="2149806at2"/>
<evidence type="ECO:0000313" key="2">
    <source>
        <dbReference type="EMBL" id="KUG06155.1"/>
    </source>
</evidence>
<dbReference type="Proteomes" id="UP000054223">
    <property type="component" value="Unassembled WGS sequence"/>
</dbReference>
<protein>
    <recommendedName>
        <fullName evidence="1">NmrA-like domain-containing protein</fullName>
    </recommendedName>
</protein>
<proteinExistence type="predicted"/>
<dbReference type="Gene3D" id="3.90.25.10">
    <property type="entry name" value="UDP-galactose 4-epimerase, domain 1"/>
    <property type="match status" value="1"/>
</dbReference>
<gene>
    <name evidence="2" type="ORF">ASU33_01960</name>
</gene>
<feature type="domain" description="NmrA-like" evidence="1">
    <location>
        <begin position="1"/>
        <end position="286"/>
    </location>
</feature>
<dbReference type="AlphaFoldDB" id="A0A9X0L362"/>
<accession>A0A9X0L362</accession>
<dbReference type="SUPFAM" id="SSF51735">
    <property type="entry name" value="NAD(P)-binding Rossmann-fold domains"/>
    <property type="match status" value="1"/>
</dbReference>
<name>A0A9X0L362_SOLP1</name>
<dbReference type="Pfam" id="PF05368">
    <property type="entry name" value="NmrA"/>
    <property type="match status" value="1"/>
</dbReference>
<dbReference type="InterPro" id="IPR036291">
    <property type="entry name" value="NAD(P)-bd_dom_sf"/>
</dbReference>
<dbReference type="Gene3D" id="3.40.50.720">
    <property type="entry name" value="NAD(P)-binding Rossmann-like Domain"/>
    <property type="match status" value="1"/>
</dbReference>
<dbReference type="InterPro" id="IPR051604">
    <property type="entry name" value="Ergot_Alk_Oxidoreductase"/>
</dbReference>
<dbReference type="PANTHER" id="PTHR43162:SF1">
    <property type="entry name" value="PRESTALK A DIFFERENTIATION PROTEIN A"/>
    <property type="match status" value="1"/>
</dbReference>
<evidence type="ECO:0000259" key="1">
    <source>
        <dbReference type="Pfam" id="PF05368"/>
    </source>
</evidence>
<sequence length="308" mass="32459">MTKHIVVTGATGNIGGHLAHELLRRGHRVTAVARSAEHLEALRQAGAEVRPGQLSDVAFLTDVLRGADAAFLLLPPNVTAPDNLAYQDALGQAIAEAVRASGLQQAVNLSSIAADLPEGTGPIVGVHRQEQRLNAIEGLNVVHLRPAYFMENFLPNIGLILGMGINGSATRPEVSFPMIATQDIAAYAAALLAGPALPGGQHAHLLLGPRNYSMQEVTAILAAAIGRPELPYVQFPYDQAKQGMMGAGLSESMAGLYIEMTQTLNAEKAMVHEVRTPENTTTTTLEQFAQQVFAPAYQAAAGAAQPVV</sequence>
<evidence type="ECO:0000313" key="3">
    <source>
        <dbReference type="Proteomes" id="UP000054223"/>
    </source>
</evidence>
<keyword evidence="3" id="KW-1185">Reference proteome</keyword>
<dbReference type="InterPro" id="IPR008030">
    <property type="entry name" value="NmrA-like"/>
</dbReference>
<dbReference type="EMBL" id="LNAL01000008">
    <property type="protein sequence ID" value="KUG06155.1"/>
    <property type="molecule type" value="Genomic_DNA"/>
</dbReference>
<comment type="caution">
    <text evidence="2">The sequence shown here is derived from an EMBL/GenBank/DDBJ whole genome shotgun (WGS) entry which is preliminary data.</text>
</comment>
<dbReference type="RefSeq" id="WP_059071850.1">
    <property type="nucleotide sequence ID" value="NZ_LNAL01000008.1"/>
</dbReference>
<dbReference type="PANTHER" id="PTHR43162">
    <property type="match status" value="1"/>
</dbReference>